<evidence type="ECO:0000313" key="2">
    <source>
        <dbReference type="EMBL" id="CAI8585596.1"/>
    </source>
</evidence>
<dbReference type="AlphaFoldDB" id="A0AAV0YHY3"/>
<feature type="region of interest" description="Disordered" evidence="1">
    <location>
        <begin position="1"/>
        <end position="28"/>
    </location>
</feature>
<dbReference type="Proteomes" id="UP001157006">
    <property type="component" value="Chromosome 1L"/>
</dbReference>
<accession>A0AAV0YHY3</accession>
<evidence type="ECO:0000256" key="1">
    <source>
        <dbReference type="SAM" id="MobiDB-lite"/>
    </source>
</evidence>
<proteinExistence type="predicted"/>
<feature type="compositionally biased region" description="Basic and acidic residues" evidence="1">
    <location>
        <begin position="1"/>
        <end position="22"/>
    </location>
</feature>
<gene>
    <name evidence="2" type="ORF">VFH_I214240</name>
</gene>
<organism evidence="2 3">
    <name type="scientific">Vicia faba</name>
    <name type="common">Broad bean</name>
    <name type="synonym">Faba vulgaris</name>
    <dbReference type="NCBI Taxonomy" id="3906"/>
    <lineage>
        <taxon>Eukaryota</taxon>
        <taxon>Viridiplantae</taxon>
        <taxon>Streptophyta</taxon>
        <taxon>Embryophyta</taxon>
        <taxon>Tracheophyta</taxon>
        <taxon>Spermatophyta</taxon>
        <taxon>Magnoliopsida</taxon>
        <taxon>eudicotyledons</taxon>
        <taxon>Gunneridae</taxon>
        <taxon>Pentapetalae</taxon>
        <taxon>rosids</taxon>
        <taxon>fabids</taxon>
        <taxon>Fabales</taxon>
        <taxon>Fabaceae</taxon>
        <taxon>Papilionoideae</taxon>
        <taxon>50 kb inversion clade</taxon>
        <taxon>NPAAA clade</taxon>
        <taxon>Hologalegina</taxon>
        <taxon>IRL clade</taxon>
        <taxon>Fabeae</taxon>
        <taxon>Vicia</taxon>
    </lineage>
</organism>
<evidence type="ECO:0000313" key="3">
    <source>
        <dbReference type="Proteomes" id="UP001157006"/>
    </source>
</evidence>
<name>A0AAV0YHY3_VICFA</name>
<reference evidence="2 3" key="1">
    <citation type="submission" date="2023-01" db="EMBL/GenBank/DDBJ databases">
        <authorList>
            <person name="Kreplak J."/>
        </authorList>
    </citation>
    <scope>NUCLEOTIDE SEQUENCE [LARGE SCALE GENOMIC DNA]</scope>
</reference>
<dbReference type="EMBL" id="OX451736">
    <property type="protein sequence ID" value="CAI8585596.1"/>
    <property type="molecule type" value="Genomic_DNA"/>
</dbReference>
<keyword evidence="3" id="KW-1185">Reference proteome</keyword>
<sequence length="232" mass="25270">MSEKNWKRNPRVERRGTGTKEAIEDDEGVEELEGVNVGLKGVNKDDAEGVNIGVEGVNKDGVKGVNIGVKGVNIGPESVNNDGVEGVNNDVAKGVNIGPAGVNNDGVEDMNNDGVKGLNNDDEVYDGIDSNAGLVRMTSICSSFMEQWICILEDDIAKLIQHDGSGYRCYASIFAVEKSHGRAYEDIIAKISPYIFKEGKDTHRESHLFDNLQVWFKIFNGFIIHPSVTNKA</sequence>
<protein>
    <submittedName>
        <fullName evidence="2">Uncharacterized protein</fullName>
    </submittedName>
</protein>